<dbReference type="EMBL" id="CAXAMN010027650">
    <property type="protein sequence ID" value="CAK9111999.1"/>
    <property type="molecule type" value="Genomic_DNA"/>
</dbReference>
<keyword evidence="1" id="KW-0723">Serine/threonine-protein kinase</keyword>
<evidence type="ECO:0000313" key="8">
    <source>
        <dbReference type="Proteomes" id="UP001642484"/>
    </source>
</evidence>
<dbReference type="Gene3D" id="3.30.200.20">
    <property type="entry name" value="Phosphorylase Kinase, domain 1"/>
    <property type="match status" value="1"/>
</dbReference>
<evidence type="ECO:0000259" key="6">
    <source>
        <dbReference type="PROSITE" id="PS50011"/>
    </source>
</evidence>
<dbReference type="SMART" id="SM00220">
    <property type="entry name" value="S_TKc"/>
    <property type="match status" value="1"/>
</dbReference>
<evidence type="ECO:0000256" key="5">
    <source>
        <dbReference type="ARBA" id="ARBA00022840"/>
    </source>
</evidence>
<dbReference type="InterPro" id="IPR008271">
    <property type="entry name" value="Ser/Thr_kinase_AS"/>
</dbReference>
<comment type="caution">
    <text evidence="7">The sequence shown here is derived from an EMBL/GenBank/DDBJ whole genome shotgun (WGS) entry which is preliminary data.</text>
</comment>
<organism evidence="7 8">
    <name type="scientific">Durusdinium trenchii</name>
    <dbReference type="NCBI Taxonomy" id="1381693"/>
    <lineage>
        <taxon>Eukaryota</taxon>
        <taxon>Sar</taxon>
        <taxon>Alveolata</taxon>
        <taxon>Dinophyceae</taxon>
        <taxon>Suessiales</taxon>
        <taxon>Symbiodiniaceae</taxon>
        <taxon>Durusdinium</taxon>
    </lineage>
</organism>
<name>A0ABP0SHY5_9DINO</name>
<dbReference type="Gene3D" id="1.10.510.10">
    <property type="entry name" value="Transferase(Phosphotransferase) domain 1"/>
    <property type="match status" value="1"/>
</dbReference>
<dbReference type="SUPFAM" id="SSF56112">
    <property type="entry name" value="Protein kinase-like (PK-like)"/>
    <property type="match status" value="1"/>
</dbReference>
<dbReference type="PANTHER" id="PTHR24349">
    <property type="entry name" value="SERINE/THREONINE-PROTEIN KINASE"/>
    <property type="match status" value="1"/>
</dbReference>
<evidence type="ECO:0000256" key="2">
    <source>
        <dbReference type="ARBA" id="ARBA00022679"/>
    </source>
</evidence>
<accession>A0ABP0SHY5</accession>
<keyword evidence="4" id="KW-0418">Kinase</keyword>
<gene>
    <name evidence="7" type="ORF">CCMP2556_LOCUS51943</name>
</gene>
<dbReference type="Proteomes" id="UP001642484">
    <property type="component" value="Unassembled WGS sequence"/>
</dbReference>
<protein>
    <recommendedName>
        <fullName evidence="6">Protein kinase domain-containing protein</fullName>
    </recommendedName>
</protein>
<proteinExistence type="predicted"/>
<keyword evidence="3" id="KW-0547">Nucleotide-binding</keyword>
<dbReference type="PROSITE" id="PS50011">
    <property type="entry name" value="PROTEIN_KINASE_DOM"/>
    <property type="match status" value="1"/>
</dbReference>
<dbReference type="PROSITE" id="PS00108">
    <property type="entry name" value="PROTEIN_KINASE_ST"/>
    <property type="match status" value="1"/>
</dbReference>
<evidence type="ECO:0000313" key="7">
    <source>
        <dbReference type="EMBL" id="CAK9111999.1"/>
    </source>
</evidence>
<feature type="domain" description="Protein kinase" evidence="6">
    <location>
        <begin position="1"/>
        <end position="165"/>
    </location>
</feature>
<keyword evidence="8" id="KW-1185">Reference proteome</keyword>
<evidence type="ECO:0000256" key="3">
    <source>
        <dbReference type="ARBA" id="ARBA00022741"/>
    </source>
</evidence>
<sequence>MLRVMDHPNIVRLYATYEDERFLYLVMELCEGGELFDALAEATHLSEPVVQVAMRQVFGAVAHCHSKQIVHRDLKPENFILQKNAEVETSPLKLIDFGLATYCRENEELTDAYGTVLYVAPEVLGEKYNHACDVPRHRDVRTKPRLSAPLVARGVRRRLTVVVGF</sequence>
<evidence type="ECO:0000256" key="4">
    <source>
        <dbReference type="ARBA" id="ARBA00022777"/>
    </source>
</evidence>
<dbReference type="Pfam" id="PF00069">
    <property type="entry name" value="Pkinase"/>
    <property type="match status" value="1"/>
</dbReference>
<dbReference type="InterPro" id="IPR050205">
    <property type="entry name" value="CDPK_Ser/Thr_kinases"/>
</dbReference>
<dbReference type="InterPro" id="IPR011009">
    <property type="entry name" value="Kinase-like_dom_sf"/>
</dbReference>
<keyword evidence="5" id="KW-0067">ATP-binding</keyword>
<dbReference type="InterPro" id="IPR000719">
    <property type="entry name" value="Prot_kinase_dom"/>
</dbReference>
<keyword evidence="2" id="KW-0808">Transferase</keyword>
<reference evidence="7 8" key="1">
    <citation type="submission" date="2024-02" db="EMBL/GenBank/DDBJ databases">
        <authorList>
            <person name="Chen Y."/>
            <person name="Shah S."/>
            <person name="Dougan E. K."/>
            <person name="Thang M."/>
            <person name="Chan C."/>
        </authorList>
    </citation>
    <scope>NUCLEOTIDE SEQUENCE [LARGE SCALE GENOMIC DNA]</scope>
</reference>
<evidence type="ECO:0000256" key="1">
    <source>
        <dbReference type="ARBA" id="ARBA00022527"/>
    </source>
</evidence>